<evidence type="ECO:0000256" key="4">
    <source>
        <dbReference type="ARBA" id="ARBA00049366"/>
    </source>
</evidence>
<feature type="active site" description="O-isoaspartyl threonine intermediate" evidence="5">
    <location>
        <position position="60"/>
    </location>
</feature>
<evidence type="ECO:0000259" key="10">
    <source>
        <dbReference type="Pfam" id="PF17763"/>
    </source>
</evidence>
<feature type="compositionally biased region" description="Low complexity" evidence="7">
    <location>
        <begin position="87"/>
        <end position="106"/>
    </location>
</feature>
<reference evidence="13" key="1">
    <citation type="submission" date="2010-07" db="EMBL/GenBank/DDBJ databases">
        <title>The genome sequence of Gaeumannomyces graminis var. tritici strain R3-111a-1.</title>
        <authorList>
            <consortium name="The Broad Institute Genome Sequencing Platform"/>
            <person name="Ma L.-J."/>
            <person name="Dead R."/>
            <person name="Young S."/>
            <person name="Zeng Q."/>
            <person name="Koehrsen M."/>
            <person name="Alvarado L."/>
            <person name="Berlin A."/>
            <person name="Chapman S.B."/>
            <person name="Chen Z."/>
            <person name="Freedman E."/>
            <person name="Gellesch M."/>
            <person name="Goldberg J."/>
            <person name="Griggs A."/>
            <person name="Gujja S."/>
            <person name="Heilman E.R."/>
            <person name="Heiman D."/>
            <person name="Hepburn T."/>
            <person name="Howarth C."/>
            <person name="Jen D."/>
            <person name="Larson L."/>
            <person name="Mehta T."/>
            <person name="Neiman D."/>
            <person name="Pearson M."/>
            <person name="Roberts A."/>
            <person name="Saif S."/>
            <person name="Shea T."/>
            <person name="Shenoy N."/>
            <person name="Sisk P."/>
            <person name="Stolte C."/>
            <person name="Sykes S."/>
            <person name="Walk T."/>
            <person name="White J."/>
            <person name="Yandava C."/>
            <person name="Haas B."/>
            <person name="Nusbaum C."/>
            <person name="Birren B."/>
        </authorList>
    </citation>
    <scope>NUCLEOTIDE SEQUENCE [LARGE SCALE GENOMIC DNA]</scope>
    <source>
        <strain evidence="13">R3-111a-1</strain>
    </source>
</reference>
<evidence type="ECO:0000256" key="6">
    <source>
        <dbReference type="PROSITE-ProRule" id="PRU10099"/>
    </source>
</evidence>
<dbReference type="FunCoup" id="J3PDP0">
    <property type="interactions" value="73"/>
</dbReference>
<dbReference type="PROSITE" id="PS00144">
    <property type="entry name" value="ASN_GLN_ASE_1"/>
    <property type="match status" value="1"/>
</dbReference>
<dbReference type="HOGENOM" id="CLU_019134_1_1_1"/>
<dbReference type="PANTHER" id="PTHR11707:SF28">
    <property type="entry name" value="60 KDA LYSOPHOSPHOLIPASE"/>
    <property type="match status" value="1"/>
</dbReference>
<dbReference type="Gene3D" id="3.40.50.1170">
    <property type="entry name" value="L-asparaginase, N-terminal domain"/>
    <property type="match status" value="1"/>
</dbReference>
<name>J3PDP0_GAET3</name>
<dbReference type="InterPro" id="IPR040919">
    <property type="entry name" value="Asparaginase_C"/>
</dbReference>
<dbReference type="SUPFAM" id="SSF53774">
    <property type="entry name" value="Glutaminase/Asparaginase"/>
    <property type="match status" value="2"/>
</dbReference>
<sequence>MLSRTFLTLLPYLAGFGAAAPTAIHGPPPPLPAHQLSARDDANTYNSSLPNITIFATGGTIAGSAASNTQTTGYQAGVLGVDRHARGAAQPDAAGAGRARRPALPGRRGDARHRHARGVGPVPGPDGTVRSEKSVVVVGAMRPATAVAADGPMNLLEAVLLAASPSARGRGAMVVLNDRIGSAFYVTKTHANALDTFAAREQGYLGFFIDAGPIFYYAPALPLGRAHFDVLSLRTLPQVGVLFGHQDLTPALARAAVDAGARGLVLAGMGAGSWTPAGSTVLAELARDRRTQVVASSRAMGGFVRRAGTGNVYGAQNLNPQKARIMLQLALGVGYSSEQLATLFAFGS</sequence>
<dbReference type="OrthoDB" id="542841at2759"/>
<evidence type="ECO:0000256" key="7">
    <source>
        <dbReference type="SAM" id="MobiDB-lite"/>
    </source>
</evidence>
<dbReference type="InterPro" id="IPR006034">
    <property type="entry name" value="Asparaginase/glutaminase-like"/>
</dbReference>
<dbReference type="InterPro" id="IPR020827">
    <property type="entry name" value="Asparaginase/glutaminase_AS1"/>
</dbReference>
<evidence type="ECO:0000256" key="3">
    <source>
        <dbReference type="ARBA" id="ARBA00022801"/>
    </source>
</evidence>
<dbReference type="eggNOG" id="KOG0503">
    <property type="taxonomic scope" value="Eukaryota"/>
</dbReference>
<dbReference type="SMART" id="SM00870">
    <property type="entry name" value="Asparaginase"/>
    <property type="match status" value="1"/>
</dbReference>
<evidence type="ECO:0000256" key="8">
    <source>
        <dbReference type="SAM" id="SignalP"/>
    </source>
</evidence>
<keyword evidence="8" id="KW-0732">Signal</keyword>
<feature type="signal peptide" evidence="8">
    <location>
        <begin position="1"/>
        <end position="19"/>
    </location>
</feature>
<dbReference type="STRING" id="644352.J3PDP0"/>
<protein>
    <recommendedName>
        <fullName evidence="2">asparaginase</fullName>
        <ecNumber evidence="2">3.5.1.1</ecNumber>
    </recommendedName>
</protein>
<comment type="similarity">
    <text evidence="1">Belongs to the asparaginase 1 family.</text>
</comment>
<comment type="catalytic activity">
    <reaction evidence="4">
        <text>L-asparagine + H2O = L-aspartate + NH4(+)</text>
        <dbReference type="Rhea" id="RHEA:21016"/>
        <dbReference type="ChEBI" id="CHEBI:15377"/>
        <dbReference type="ChEBI" id="CHEBI:28938"/>
        <dbReference type="ChEBI" id="CHEBI:29991"/>
        <dbReference type="ChEBI" id="CHEBI:58048"/>
        <dbReference type="EC" id="3.5.1.1"/>
    </reaction>
</comment>
<dbReference type="InterPro" id="IPR037152">
    <property type="entry name" value="L-asparaginase_N_sf"/>
</dbReference>
<dbReference type="InterPro" id="IPR027474">
    <property type="entry name" value="L-asparaginase_N"/>
</dbReference>
<dbReference type="EMBL" id="GL385401">
    <property type="protein sequence ID" value="EJT70590.1"/>
    <property type="molecule type" value="Genomic_DNA"/>
</dbReference>
<dbReference type="GeneID" id="20352071"/>
<dbReference type="RefSeq" id="XP_009227768.1">
    <property type="nucleotide sequence ID" value="XM_009229504.1"/>
</dbReference>
<dbReference type="InterPro" id="IPR027473">
    <property type="entry name" value="L-asparaginase_C"/>
</dbReference>
<dbReference type="EnsemblFungi" id="EJT70590">
    <property type="protein sequence ID" value="EJT70590"/>
    <property type="gene ID" value="GGTG_11613"/>
</dbReference>
<keyword evidence="13" id="KW-1185">Reference proteome</keyword>
<gene>
    <name evidence="12" type="primary">20352071</name>
    <name evidence="11" type="ORF">GGTG_11613</name>
</gene>
<dbReference type="PIRSF" id="PIRSF500176">
    <property type="entry name" value="L_ASNase"/>
    <property type="match status" value="1"/>
</dbReference>
<evidence type="ECO:0000313" key="13">
    <source>
        <dbReference type="Proteomes" id="UP000006039"/>
    </source>
</evidence>
<dbReference type="InterPro" id="IPR036152">
    <property type="entry name" value="Asp/glu_Ase-like_sf"/>
</dbReference>
<feature type="domain" description="L-asparaginase N-terminal" evidence="9">
    <location>
        <begin position="129"/>
        <end position="212"/>
    </location>
</feature>
<dbReference type="PIRSF" id="PIRSF001220">
    <property type="entry name" value="L-ASNase_gatD"/>
    <property type="match status" value="1"/>
</dbReference>
<dbReference type="InterPro" id="IPR004550">
    <property type="entry name" value="AsnASE_II"/>
</dbReference>
<reference evidence="12" key="4">
    <citation type="journal article" date="2015" name="G3 (Bethesda)">
        <title>Genome sequences of three phytopathogenic species of the Magnaporthaceae family of fungi.</title>
        <authorList>
            <person name="Okagaki L.H."/>
            <person name="Nunes C.C."/>
            <person name="Sailsbery J."/>
            <person name="Clay B."/>
            <person name="Brown D."/>
            <person name="John T."/>
            <person name="Oh Y."/>
            <person name="Young N."/>
            <person name="Fitzgerald M."/>
            <person name="Haas B.J."/>
            <person name="Zeng Q."/>
            <person name="Young S."/>
            <person name="Adiconis X."/>
            <person name="Fan L."/>
            <person name="Levin J.Z."/>
            <person name="Mitchell T.K."/>
            <person name="Okubara P.A."/>
            <person name="Farman M.L."/>
            <person name="Kohn L.M."/>
            <person name="Birren B."/>
            <person name="Ma L.-J."/>
            <person name="Dean R.A."/>
        </authorList>
    </citation>
    <scope>NUCLEOTIDE SEQUENCE</scope>
    <source>
        <strain evidence="12">R3-111a-1</strain>
    </source>
</reference>
<feature type="region of interest" description="Disordered" evidence="7">
    <location>
        <begin position="86"/>
        <end position="128"/>
    </location>
</feature>
<evidence type="ECO:0000313" key="12">
    <source>
        <dbReference type="EnsemblFungi" id="EJT70590"/>
    </source>
</evidence>
<reference evidence="12" key="5">
    <citation type="submission" date="2018-04" db="UniProtKB">
        <authorList>
            <consortium name="EnsemblFungi"/>
        </authorList>
    </citation>
    <scope>IDENTIFICATION</scope>
    <source>
        <strain evidence="12">R3-111a-1</strain>
    </source>
</reference>
<feature type="domain" description="Asparaginase/glutaminase C-terminal" evidence="10">
    <location>
        <begin position="238"/>
        <end position="344"/>
    </location>
</feature>
<evidence type="ECO:0000313" key="11">
    <source>
        <dbReference type="EMBL" id="EJT70590.1"/>
    </source>
</evidence>
<dbReference type="PROSITE" id="PS51732">
    <property type="entry name" value="ASN_GLN_ASE_3"/>
    <property type="match status" value="1"/>
</dbReference>
<accession>J3PDP0</accession>
<reference evidence="11" key="3">
    <citation type="submission" date="2010-09" db="EMBL/GenBank/DDBJ databases">
        <title>Annotation of Gaeumannomyces graminis var. tritici R3-111a-1.</title>
        <authorList>
            <consortium name="The Broad Institute Genome Sequencing Platform"/>
            <person name="Ma L.-J."/>
            <person name="Dead R."/>
            <person name="Young S.K."/>
            <person name="Zeng Q."/>
            <person name="Gargeya S."/>
            <person name="Fitzgerald M."/>
            <person name="Haas B."/>
            <person name="Abouelleil A."/>
            <person name="Alvarado L."/>
            <person name="Arachchi H.M."/>
            <person name="Berlin A."/>
            <person name="Brown A."/>
            <person name="Chapman S.B."/>
            <person name="Chen Z."/>
            <person name="Dunbar C."/>
            <person name="Freedman E."/>
            <person name="Gearin G."/>
            <person name="Gellesch M."/>
            <person name="Goldberg J."/>
            <person name="Griggs A."/>
            <person name="Gujja S."/>
            <person name="Heiman D."/>
            <person name="Howarth C."/>
            <person name="Larson L."/>
            <person name="Lui A."/>
            <person name="MacDonald P.J.P."/>
            <person name="Mehta T."/>
            <person name="Montmayeur A."/>
            <person name="Murphy C."/>
            <person name="Neiman D."/>
            <person name="Pearson M."/>
            <person name="Priest M."/>
            <person name="Roberts A."/>
            <person name="Saif S."/>
            <person name="Shea T."/>
            <person name="Shenoy N."/>
            <person name="Sisk P."/>
            <person name="Stolte C."/>
            <person name="Sykes S."/>
            <person name="Yandava C."/>
            <person name="Wortman J."/>
            <person name="Nusbaum C."/>
            <person name="Birren B."/>
        </authorList>
    </citation>
    <scope>NUCLEOTIDE SEQUENCE</scope>
    <source>
        <strain evidence="11">R3-111a-1</strain>
    </source>
</reference>
<proteinExistence type="inferred from homology"/>
<dbReference type="EC" id="3.5.1.1" evidence="2"/>
<keyword evidence="3" id="KW-0378">Hydrolase</keyword>
<feature type="active site" evidence="6">
    <location>
        <position position="60"/>
    </location>
</feature>
<organism evidence="11">
    <name type="scientific">Gaeumannomyces tritici (strain R3-111a-1)</name>
    <name type="common">Wheat and barley take-all root rot fungus</name>
    <name type="synonym">Gaeumannomyces graminis var. tritici</name>
    <dbReference type="NCBI Taxonomy" id="644352"/>
    <lineage>
        <taxon>Eukaryota</taxon>
        <taxon>Fungi</taxon>
        <taxon>Dikarya</taxon>
        <taxon>Ascomycota</taxon>
        <taxon>Pezizomycotina</taxon>
        <taxon>Sordariomycetes</taxon>
        <taxon>Sordariomycetidae</taxon>
        <taxon>Magnaporthales</taxon>
        <taxon>Magnaporthaceae</taxon>
        <taxon>Gaeumannomyces</taxon>
    </lineage>
</organism>
<dbReference type="Pfam" id="PF17763">
    <property type="entry name" value="Asparaginase_C"/>
    <property type="match status" value="1"/>
</dbReference>
<dbReference type="PANTHER" id="PTHR11707">
    <property type="entry name" value="L-ASPARAGINASE"/>
    <property type="match status" value="1"/>
</dbReference>
<feature type="chain" id="PRO_5015095263" description="asparaginase" evidence="8">
    <location>
        <begin position="20"/>
        <end position="348"/>
    </location>
</feature>
<dbReference type="Pfam" id="PF00710">
    <property type="entry name" value="Asparaginase"/>
    <property type="match status" value="1"/>
</dbReference>
<dbReference type="VEuPathDB" id="FungiDB:GGTG_11613"/>
<evidence type="ECO:0000256" key="2">
    <source>
        <dbReference type="ARBA" id="ARBA00012920"/>
    </source>
</evidence>
<dbReference type="Gene3D" id="3.40.50.40">
    <property type="match status" value="1"/>
</dbReference>
<dbReference type="AlphaFoldDB" id="J3PDP0"/>
<dbReference type="Proteomes" id="UP000006039">
    <property type="component" value="Unassembled WGS sequence"/>
</dbReference>
<dbReference type="CDD" id="cd08964">
    <property type="entry name" value="L-asparaginase_II"/>
    <property type="match status" value="1"/>
</dbReference>
<reference evidence="11" key="2">
    <citation type="submission" date="2010-07" db="EMBL/GenBank/DDBJ databases">
        <authorList>
            <consortium name="The Broad Institute Genome Sequencing Platform"/>
            <consortium name="Broad Institute Genome Sequencing Center for Infectious Disease"/>
            <person name="Ma L.-J."/>
            <person name="Dead R."/>
            <person name="Young S."/>
            <person name="Zeng Q."/>
            <person name="Koehrsen M."/>
            <person name="Alvarado L."/>
            <person name="Berlin A."/>
            <person name="Chapman S.B."/>
            <person name="Chen Z."/>
            <person name="Freedman E."/>
            <person name="Gellesch M."/>
            <person name="Goldberg J."/>
            <person name="Griggs A."/>
            <person name="Gujja S."/>
            <person name="Heilman E.R."/>
            <person name="Heiman D."/>
            <person name="Hepburn T."/>
            <person name="Howarth C."/>
            <person name="Jen D."/>
            <person name="Larson L."/>
            <person name="Mehta T."/>
            <person name="Neiman D."/>
            <person name="Pearson M."/>
            <person name="Roberts A."/>
            <person name="Saif S."/>
            <person name="Shea T."/>
            <person name="Shenoy N."/>
            <person name="Sisk P."/>
            <person name="Stolte C."/>
            <person name="Sykes S."/>
            <person name="Walk T."/>
            <person name="White J."/>
            <person name="Yandava C."/>
            <person name="Haas B."/>
            <person name="Nusbaum C."/>
            <person name="Birren B."/>
        </authorList>
    </citation>
    <scope>NUCLEOTIDE SEQUENCE</scope>
    <source>
        <strain evidence="11">R3-111a-1</strain>
    </source>
</reference>
<evidence type="ECO:0000259" key="9">
    <source>
        <dbReference type="Pfam" id="PF00710"/>
    </source>
</evidence>
<dbReference type="GO" id="GO:0006530">
    <property type="term" value="P:L-asparagine catabolic process"/>
    <property type="evidence" value="ECO:0007669"/>
    <property type="project" value="UniProtKB-ARBA"/>
</dbReference>
<dbReference type="GO" id="GO:0004067">
    <property type="term" value="F:asparaginase activity"/>
    <property type="evidence" value="ECO:0007669"/>
    <property type="project" value="UniProtKB-UniRule"/>
</dbReference>
<evidence type="ECO:0000256" key="5">
    <source>
        <dbReference type="PIRSR" id="PIRSR604550-50"/>
    </source>
</evidence>
<evidence type="ECO:0000256" key="1">
    <source>
        <dbReference type="ARBA" id="ARBA00010518"/>
    </source>
</evidence>
<dbReference type="PRINTS" id="PR00139">
    <property type="entry name" value="ASNGLNASE"/>
</dbReference>